<reference evidence="1" key="1">
    <citation type="journal article" date="2021" name="PeerJ">
        <title>Extensive microbial diversity within the chicken gut microbiome revealed by metagenomics and culture.</title>
        <authorList>
            <person name="Gilroy R."/>
            <person name="Ravi A."/>
            <person name="Getino M."/>
            <person name="Pursley I."/>
            <person name="Horton D.L."/>
            <person name="Alikhan N.F."/>
            <person name="Baker D."/>
            <person name="Gharbi K."/>
            <person name="Hall N."/>
            <person name="Watson M."/>
            <person name="Adriaenssens E.M."/>
            <person name="Foster-Nyarko E."/>
            <person name="Jarju S."/>
            <person name="Secka A."/>
            <person name="Antonio M."/>
            <person name="Oren A."/>
            <person name="Chaudhuri R.R."/>
            <person name="La Ragione R."/>
            <person name="Hildebrand F."/>
            <person name="Pallen M.J."/>
        </authorList>
    </citation>
    <scope>NUCLEOTIDE SEQUENCE</scope>
    <source>
        <strain evidence="1">ChiSjej3B21-8574</strain>
    </source>
</reference>
<accession>A0A9D2PG84</accession>
<dbReference type="EMBL" id="DWWD01000016">
    <property type="protein sequence ID" value="HJC49481.1"/>
    <property type="molecule type" value="Genomic_DNA"/>
</dbReference>
<reference evidence="1" key="2">
    <citation type="submission" date="2021-04" db="EMBL/GenBank/DDBJ databases">
        <authorList>
            <person name="Gilroy R."/>
        </authorList>
    </citation>
    <scope>NUCLEOTIDE SEQUENCE</scope>
    <source>
        <strain evidence="1">ChiSjej3B21-8574</strain>
    </source>
</reference>
<sequence>MPGFILHLTAGVMALNILQDYDFHIDSKERNDFLIGCLLPDATKNKDASHFRNPKYHGNIVEYPDLELFDQKYHALKNDTSCQGYEFHLYIDRVFFKDYLPQIVEFQDTKGQKVEKWDEVTWAVLKKTGKRLAVRQFFSGDYYYGDYTKMNYYLIDKYHISLNLNTKVENPGIEEVDYRKAGDILEELKGYSNVSKEAVSDLKVFDVEELQIFLKKRTQEWCEKKIGYTNHF</sequence>
<comment type="caution">
    <text evidence="1">The sequence shown here is derived from an EMBL/GenBank/DDBJ whole genome shotgun (WGS) entry which is preliminary data.</text>
</comment>
<dbReference type="Proteomes" id="UP000823904">
    <property type="component" value="Unassembled WGS sequence"/>
</dbReference>
<gene>
    <name evidence="1" type="ORF">H9754_02690</name>
</gene>
<dbReference type="AlphaFoldDB" id="A0A9D2PG84"/>
<organism evidence="1 2">
    <name type="scientific">Candidatus Anaerostipes avistercoris</name>
    <dbReference type="NCBI Taxonomy" id="2838462"/>
    <lineage>
        <taxon>Bacteria</taxon>
        <taxon>Bacillati</taxon>
        <taxon>Bacillota</taxon>
        <taxon>Clostridia</taxon>
        <taxon>Lachnospirales</taxon>
        <taxon>Lachnospiraceae</taxon>
        <taxon>Anaerostipes</taxon>
    </lineage>
</organism>
<name>A0A9D2PG84_9FIRM</name>
<protein>
    <submittedName>
        <fullName evidence="1">Uncharacterized protein</fullName>
    </submittedName>
</protein>
<evidence type="ECO:0000313" key="1">
    <source>
        <dbReference type="EMBL" id="HJC49481.1"/>
    </source>
</evidence>
<proteinExistence type="predicted"/>
<evidence type="ECO:0000313" key="2">
    <source>
        <dbReference type="Proteomes" id="UP000823904"/>
    </source>
</evidence>